<dbReference type="InterPro" id="IPR023476">
    <property type="entry name" value="Pep_tRNA_hydro_II_dom_sf"/>
</dbReference>
<proteinExistence type="predicted"/>
<dbReference type="Gene3D" id="3.40.1490.10">
    <property type="entry name" value="Bit1"/>
    <property type="match status" value="1"/>
</dbReference>
<evidence type="ECO:0000256" key="1">
    <source>
        <dbReference type="ARBA" id="ARBA00013260"/>
    </source>
</evidence>
<keyword evidence="5" id="KW-1185">Reference proteome</keyword>
<evidence type="ECO:0000256" key="3">
    <source>
        <dbReference type="ARBA" id="ARBA00048707"/>
    </source>
</evidence>
<keyword evidence="2" id="KW-0378">Hydrolase</keyword>
<accession>A0ABT3J8D0</accession>
<comment type="caution">
    <text evidence="4">The sequence shown here is derived from an EMBL/GenBank/DDBJ whole genome shotgun (WGS) entry which is preliminary data.</text>
</comment>
<dbReference type="SUPFAM" id="SSF102462">
    <property type="entry name" value="Peptidyl-tRNA hydrolase II"/>
    <property type="match status" value="1"/>
</dbReference>
<dbReference type="EC" id="3.1.1.29" evidence="1"/>
<dbReference type="Pfam" id="PF01981">
    <property type="entry name" value="PTH2"/>
    <property type="match status" value="1"/>
</dbReference>
<protein>
    <recommendedName>
        <fullName evidence="1">peptidyl-tRNA hydrolase</fullName>
        <ecNumber evidence="1">3.1.1.29</ecNumber>
    </recommendedName>
</protein>
<sequence>MTPATDPEDLRLYAVLRGDLLMSEGKANAQAGHAYIDALLLSLHSDDPAWRDRAAAYAALKPGTKVCLDGGSEEDLLRLAADLGARGIPHSLIVDRDHVELPDFDGGPVLTAIGIAPLARGQAPRLLRRLALWRGGKRARAPTASEAA</sequence>
<evidence type="ECO:0000313" key="5">
    <source>
        <dbReference type="Proteomes" id="UP001207582"/>
    </source>
</evidence>
<name>A0ABT3J8D0_9RHOB</name>
<reference evidence="4 5" key="1">
    <citation type="submission" date="2022-10" db="EMBL/GenBank/DDBJ databases">
        <title>Defluviimonas sp. CAU 1641 isolated from mud.</title>
        <authorList>
            <person name="Kim W."/>
        </authorList>
    </citation>
    <scope>NUCLEOTIDE SEQUENCE [LARGE SCALE GENOMIC DNA]</scope>
    <source>
        <strain evidence="4 5">CAU 1641</strain>
    </source>
</reference>
<gene>
    <name evidence="4" type="ORF">OM960_20485</name>
</gene>
<dbReference type="InterPro" id="IPR002833">
    <property type="entry name" value="PTH2"/>
</dbReference>
<dbReference type="RefSeq" id="WP_264773294.1">
    <property type="nucleotide sequence ID" value="NZ_JAPDOG010000027.1"/>
</dbReference>
<organism evidence="4 5">
    <name type="scientific">Defluviimonas salinarum</name>
    <dbReference type="NCBI Taxonomy" id="2992147"/>
    <lineage>
        <taxon>Bacteria</taxon>
        <taxon>Pseudomonadati</taxon>
        <taxon>Pseudomonadota</taxon>
        <taxon>Alphaproteobacteria</taxon>
        <taxon>Rhodobacterales</taxon>
        <taxon>Paracoccaceae</taxon>
        <taxon>Albidovulum</taxon>
    </lineage>
</organism>
<evidence type="ECO:0000256" key="2">
    <source>
        <dbReference type="ARBA" id="ARBA00022801"/>
    </source>
</evidence>
<dbReference type="EMBL" id="JAPDOG010000027">
    <property type="protein sequence ID" value="MCW3783915.1"/>
    <property type="molecule type" value="Genomic_DNA"/>
</dbReference>
<comment type="catalytic activity">
    <reaction evidence="3">
        <text>an N-acyl-L-alpha-aminoacyl-tRNA + H2O = an N-acyl-L-amino acid + a tRNA + H(+)</text>
        <dbReference type="Rhea" id="RHEA:54448"/>
        <dbReference type="Rhea" id="RHEA-COMP:10123"/>
        <dbReference type="Rhea" id="RHEA-COMP:13883"/>
        <dbReference type="ChEBI" id="CHEBI:15377"/>
        <dbReference type="ChEBI" id="CHEBI:15378"/>
        <dbReference type="ChEBI" id="CHEBI:59874"/>
        <dbReference type="ChEBI" id="CHEBI:78442"/>
        <dbReference type="ChEBI" id="CHEBI:138191"/>
        <dbReference type="EC" id="3.1.1.29"/>
    </reaction>
</comment>
<dbReference type="Proteomes" id="UP001207582">
    <property type="component" value="Unassembled WGS sequence"/>
</dbReference>
<evidence type="ECO:0000313" key="4">
    <source>
        <dbReference type="EMBL" id="MCW3783915.1"/>
    </source>
</evidence>